<evidence type="ECO:0000256" key="10">
    <source>
        <dbReference type="ARBA" id="ARBA00049007"/>
    </source>
</evidence>
<sequence>MSKTLEREEPHYFGAGPALLPTSVLQEAAYDLVNYQGVGIGIGEISHRSKQAGEVIDNTKANLVSLLNIPDTHEVFFLQGGGTTGFSSIASNLTASFVKKTGKKGRAAYAITGTWSKKSAEEAQRLGLDVDIVLDSKKVDGKFGSIPPIDKWNIPTDLSNTSYVYYCDNETVNGVEFKEFPFEKFPGVEVVADMSSNILSKKLDVSKYGLIMAGAQKNIGLAGITIYIIKKSLLEQADDATLRTLDVPLSPIAVHYPTAVKNNSAYNTIPIFTVHIVNLVLRLLIKNGGVDAQQKINEEKASLLYDALENFPQVYELPASTDARSHMNVVFTLKDDLDADFLEQAAERKLNGLKGHRSVGGMRASIYNAVSLNSVQELTKFIIEFAEAHS</sequence>
<dbReference type="EC" id="2.6.1.52" evidence="12"/>
<evidence type="ECO:0000256" key="3">
    <source>
        <dbReference type="ARBA" id="ARBA00006904"/>
    </source>
</evidence>
<comment type="cofactor">
    <cofactor evidence="1 11">
        <name>pyridoxal 5'-phosphate</name>
        <dbReference type="ChEBI" id="CHEBI:597326"/>
    </cofactor>
</comment>
<dbReference type="Proteomes" id="UP000094565">
    <property type="component" value="Chromosome 1"/>
</dbReference>
<accession>A0A1B2J8X9</accession>
<dbReference type="InterPro" id="IPR015424">
    <property type="entry name" value="PyrdxlP-dep_Trfase"/>
</dbReference>
<keyword evidence="8 12" id="KW-0718">Serine biosynthesis</keyword>
<dbReference type="PANTHER" id="PTHR43247">
    <property type="entry name" value="PHOSPHOSERINE AMINOTRANSFERASE"/>
    <property type="match status" value="1"/>
</dbReference>
<evidence type="ECO:0000313" key="14">
    <source>
        <dbReference type="EMBL" id="ANZ74459.1"/>
    </source>
</evidence>
<gene>
    <name evidence="14" type="primary">SER1</name>
    <name evidence="14" type="ORF">ATY40_BA7500602</name>
</gene>
<dbReference type="PANTHER" id="PTHR43247:SF1">
    <property type="entry name" value="PHOSPHOSERINE AMINOTRANSFERASE"/>
    <property type="match status" value="1"/>
</dbReference>
<dbReference type="InterPro" id="IPR020578">
    <property type="entry name" value="Aminotrans_V_PyrdxlP_BS"/>
</dbReference>
<evidence type="ECO:0000313" key="15">
    <source>
        <dbReference type="Proteomes" id="UP000094565"/>
    </source>
</evidence>
<evidence type="ECO:0000259" key="13">
    <source>
        <dbReference type="Pfam" id="PF00266"/>
    </source>
</evidence>
<dbReference type="InterPro" id="IPR000192">
    <property type="entry name" value="Aminotrans_V_dom"/>
</dbReference>
<dbReference type="SUPFAM" id="SSF53383">
    <property type="entry name" value="PLP-dependent transferases"/>
    <property type="match status" value="1"/>
</dbReference>
<evidence type="ECO:0000256" key="11">
    <source>
        <dbReference type="RuleBase" id="RU004504"/>
    </source>
</evidence>
<dbReference type="Pfam" id="PF00266">
    <property type="entry name" value="Aminotran_5"/>
    <property type="match status" value="1"/>
</dbReference>
<proteinExistence type="inferred from homology"/>
<evidence type="ECO:0000256" key="5">
    <source>
        <dbReference type="ARBA" id="ARBA00022605"/>
    </source>
</evidence>
<dbReference type="GO" id="GO:0006564">
    <property type="term" value="P:L-serine biosynthetic process"/>
    <property type="evidence" value="ECO:0007669"/>
    <property type="project" value="UniProtKB-KW"/>
</dbReference>
<keyword evidence="15" id="KW-1185">Reference proteome</keyword>
<evidence type="ECO:0000256" key="9">
    <source>
        <dbReference type="ARBA" id="ARBA00047630"/>
    </source>
</evidence>
<keyword evidence="4 12" id="KW-0032">Aminotransferase</keyword>
<feature type="domain" description="Aminotransferase class V" evidence="13">
    <location>
        <begin position="13"/>
        <end position="378"/>
    </location>
</feature>
<keyword evidence="5 12" id="KW-0028">Amino-acid biosynthesis</keyword>
<dbReference type="PROSITE" id="PS00595">
    <property type="entry name" value="AA_TRANSFER_CLASS_5"/>
    <property type="match status" value="1"/>
</dbReference>
<reference evidence="14 15" key="1">
    <citation type="submission" date="2016-02" db="EMBL/GenBank/DDBJ databases">
        <title>Comparative genomic and transcriptomic foundation for Pichia pastoris.</title>
        <authorList>
            <person name="Love K.R."/>
            <person name="Shah K.A."/>
            <person name="Whittaker C.A."/>
            <person name="Wu J."/>
            <person name="Bartlett M.C."/>
            <person name="Ma D."/>
            <person name="Leeson R.L."/>
            <person name="Priest M."/>
            <person name="Young S.K."/>
            <person name="Love J.C."/>
        </authorList>
    </citation>
    <scope>NUCLEOTIDE SEQUENCE [LARGE SCALE GENOMIC DNA]</scope>
    <source>
        <strain evidence="14 15">ATCC 28485</strain>
    </source>
</reference>
<dbReference type="NCBIfam" id="NF003764">
    <property type="entry name" value="PRK05355.1"/>
    <property type="match status" value="1"/>
</dbReference>
<dbReference type="UniPathway" id="UPA00135">
    <property type="reaction ID" value="UER00197"/>
</dbReference>
<keyword evidence="6 12" id="KW-0808">Transferase</keyword>
<dbReference type="PIRSF" id="PIRSF000525">
    <property type="entry name" value="SerC"/>
    <property type="match status" value="1"/>
</dbReference>
<protein>
    <recommendedName>
        <fullName evidence="12">Phosphoserine aminotransferase</fullName>
        <ecNumber evidence="12">2.6.1.52</ecNumber>
    </recommendedName>
</protein>
<evidence type="ECO:0000256" key="2">
    <source>
        <dbReference type="ARBA" id="ARBA00005099"/>
    </source>
</evidence>
<dbReference type="NCBIfam" id="TIGR01364">
    <property type="entry name" value="serC_1"/>
    <property type="match status" value="1"/>
</dbReference>
<dbReference type="FunFam" id="3.40.640.10:FF:000082">
    <property type="entry name" value="Phosphoserine aminotransferase"/>
    <property type="match status" value="1"/>
</dbReference>
<evidence type="ECO:0000256" key="7">
    <source>
        <dbReference type="ARBA" id="ARBA00022898"/>
    </source>
</evidence>
<keyword evidence="7" id="KW-0663">Pyridoxal phosphate</keyword>
<comment type="pathway">
    <text evidence="2 12">Amino-acid biosynthesis; L-serine biosynthesis; L-serine from 3-phospho-D-glycerate: step 2/3.</text>
</comment>
<comment type="similarity">
    <text evidence="3">Belongs to the class-V pyridoxal-phosphate-dependent aminotransferase family. SerC subfamily.</text>
</comment>
<name>A0A1B2J8X9_PICPA</name>
<dbReference type="InterPro" id="IPR022278">
    <property type="entry name" value="Pser_aminoTfrase"/>
</dbReference>
<dbReference type="Gene3D" id="3.90.1150.10">
    <property type="entry name" value="Aspartate Aminotransferase, domain 1"/>
    <property type="match status" value="1"/>
</dbReference>
<dbReference type="Gene3D" id="3.40.640.10">
    <property type="entry name" value="Type I PLP-dependent aspartate aminotransferase-like (Major domain)"/>
    <property type="match status" value="1"/>
</dbReference>
<dbReference type="InterPro" id="IPR015421">
    <property type="entry name" value="PyrdxlP-dep_Trfase_major"/>
</dbReference>
<evidence type="ECO:0000256" key="12">
    <source>
        <dbReference type="RuleBase" id="RU004505"/>
    </source>
</evidence>
<dbReference type="GO" id="GO:0005737">
    <property type="term" value="C:cytoplasm"/>
    <property type="evidence" value="ECO:0007669"/>
    <property type="project" value="TreeGrafter"/>
</dbReference>
<comment type="catalytic activity">
    <reaction evidence="10 12">
        <text>O-phospho-L-serine + 2-oxoglutarate = 3-phosphooxypyruvate + L-glutamate</text>
        <dbReference type="Rhea" id="RHEA:14329"/>
        <dbReference type="ChEBI" id="CHEBI:16810"/>
        <dbReference type="ChEBI" id="CHEBI:18110"/>
        <dbReference type="ChEBI" id="CHEBI:29985"/>
        <dbReference type="ChEBI" id="CHEBI:57524"/>
        <dbReference type="EC" id="2.6.1.52"/>
    </reaction>
</comment>
<dbReference type="EMBL" id="CP014584">
    <property type="protein sequence ID" value="ANZ74459.1"/>
    <property type="molecule type" value="Genomic_DNA"/>
</dbReference>
<evidence type="ECO:0000256" key="8">
    <source>
        <dbReference type="ARBA" id="ARBA00023299"/>
    </source>
</evidence>
<dbReference type="InterPro" id="IPR015422">
    <property type="entry name" value="PyrdxlP-dep_Trfase_small"/>
</dbReference>
<dbReference type="AlphaFoldDB" id="A0A1B2J8X9"/>
<comment type="catalytic activity">
    <reaction evidence="9">
        <text>4-(phosphooxy)-L-threonine + 2-oxoglutarate = (R)-3-hydroxy-2-oxo-4-phosphooxybutanoate + L-glutamate</text>
        <dbReference type="Rhea" id="RHEA:16573"/>
        <dbReference type="ChEBI" id="CHEBI:16810"/>
        <dbReference type="ChEBI" id="CHEBI:29985"/>
        <dbReference type="ChEBI" id="CHEBI:58452"/>
        <dbReference type="ChEBI" id="CHEBI:58538"/>
        <dbReference type="EC" id="2.6.1.52"/>
    </reaction>
</comment>
<dbReference type="GO" id="GO:0030170">
    <property type="term" value="F:pyridoxal phosphate binding"/>
    <property type="evidence" value="ECO:0007669"/>
    <property type="project" value="TreeGrafter"/>
</dbReference>
<evidence type="ECO:0000256" key="4">
    <source>
        <dbReference type="ARBA" id="ARBA00022576"/>
    </source>
</evidence>
<dbReference type="GO" id="GO:0004648">
    <property type="term" value="F:O-phospho-L-serine:2-oxoglutarate aminotransferase activity"/>
    <property type="evidence" value="ECO:0007669"/>
    <property type="project" value="UniProtKB-EC"/>
</dbReference>
<dbReference type="FunFam" id="3.90.1150.10:FF:000006">
    <property type="entry name" value="Phosphoserine aminotransferase"/>
    <property type="match status" value="1"/>
</dbReference>
<evidence type="ECO:0000256" key="6">
    <source>
        <dbReference type="ARBA" id="ARBA00022679"/>
    </source>
</evidence>
<evidence type="ECO:0000256" key="1">
    <source>
        <dbReference type="ARBA" id="ARBA00001933"/>
    </source>
</evidence>
<organism evidence="14 15">
    <name type="scientific">Komagataella pastoris</name>
    <name type="common">Yeast</name>
    <name type="synonym">Pichia pastoris</name>
    <dbReference type="NCBI Taxonomy" id="4922"/>
    <lineage>
        <taxon>Eukaryota</taxon>
        <taxon>Fungi</taxon>
        <taxon>Dikarya</taxon>
        <taxon>Ascomycota</taxon>
        <taxon>Saccharomycotina</taxon>
        <taxon>Pichiomycetes</taxon>
        <taxon>Pichiales</taxon>
        <taxon>Pichiaceae</taxon>
        <taxon>Komagataella</taxon>
    </lineage>
</organism>
<dbReference type="HAMAP" id="MF_00160">
    <property type="entry name" value="SerC_aminotrans_5"/>
    <property type="match status" value="1"/>
</dbReference>
<dbReference type="OrthoDB" id="1703350at2759"/>